<accession>A0AAD4UYA1</accession>
<evidence type="ECO:0000313" key="3">
    <source>
        <dbReference type="Proteomes" id="UP001054821"/>
    </source>
</evidence>
<organism evidence="2 3">
    <name type="scientific">Prunus dulcis</name>
    <name type="common">Almond</name>
    <name type="synonym">Amygdalus dulcis</name>
    <dbReference type="NCBI Taxonomy" id="3755"/>
    <lineage>
        <taxon>Eukaryota</taxon>
        <taxon>Viridiplantae</taxon>
        <taxon>Streptophyta</taxon>
        <taxon>Embryophyta</taxon>
        <taxon>Tracheophyta</taxon>
        <taxon>Spermatophyta</taxon>
        <taxon>Magnoliopsida</taxon>
        <taxon>eudicotyledons</taxon>
        <taxon>Gunneridae</taxon>
        <taxon>Pentapetalae</taxon>
        <taxon>rosids</taxon>
        <taxon>fabids</taxon>
        <taxon>Rosales</taxon>
        <taxon>Rosaceae</taxon>
        <taxon>Amygdaloideae</taxon>
        <taxon>Amygdaleae</taxon>
        <taxon>Prunus</taxon>
    </lineage>
</organism>
<feature type="region of interest" description="Disordered" evidence="1">
    <location>
        <begin position="28"/>
        <end position="48"/>
    </location>
</feature>
<dbReference type="AlphaFoldDB" id="A0AAD4UYA1"/>
<proteinExistence type="predicted"/>
<evidence type="ECO:0000313" key="2">
    <source>
        <dbReference type="EMBL" id="KAI5313982.1"/>
    </source>
</evidence>
<evidence type="ECO:0000256" key="1">
    <source>
        <dbReference type="SAM" id="MobiDB-lite"/>
    </source>
</evidence>
<gene>
    <name evidence="2" type="ORF">L3X38_043158</name>
</gene>
<name>A0AAD4UYA1_PRUDU</name>
<keyword evidence="3" id="KW-1185">Reference proteome</keyword>
<dbReference type="Proteomes" id="UP001054821">
    <property type="component" value="Chromosome 8"/>
</dbReference>
<protein>
    <submittedName>
        <fullName evidence="2">Uncharacterized protein</fullName>
    </submittedName>
</protein>
<dbReference type="EMBL" id="JAJFAZ020000008">
    <property type="protein sequence ID" value="KAI5313982.1"/>
    <property type="molecule type" value="Genomic_DNA"/>
</dbReference>
<reference evidence="2 3" key="1">
    <citation type="journal article" date="2022" name="G3 (Bethesda)">
        <title>Whole-genome sequence and methylome profiling of the almond [Prunus dulcis (Mill.) D.A. Webb] cultivar 'Nonpareil'.</title>
        <authorList>
            <person name="D'Amico-Willman K.M."/>
            <person name="Ouma W.Z."/>
            <person name="Meulia T."/>
            <person name="Sideli G.M."/>
            <person name="Gradziel T.M."/>
            <person name="Fresnedo-Ramirez J."/>
        </authorList>
    </citation>
    <scope>NUCLEOTIDE SEQUENCE [LARGE SCALE GENOMIC DNA]</scope>
    <source>
        <strain evidence="2">Clone GOH B32 T37-40</strain>
    </source>
</reference>
<comment type="caution">
    <text evidence="2">The sequence shown here is derived from an EMBL/GenBank/DDBJ whole genome shotgun (WGS) entry which is preliminary data.</text>
</comment>
<sequence length="128" mass="13973">MNNTFSGSAIHYRFNVASNYSEDIAEGKGSRFQTKSNRSSRGERAAASRKKWTRKLEFEAAAVTVESVNSCAGSEPGSAAPAASPQHRLWVDFLCFITPLLAPLSVRWSMVVGDGWVKEGRTCGRDEA</sequence>